<name>A0A7J2THG9_ARCFL</name>
<dbReference type="GO" id="GO:0005737">
    <property type="term" value="C:cytoplasm"/>
    <property type="evidence" value="ECO:0007669"/>
    <property type="project" value="TreeGrafter"/>
</dbReference>
<dbReference type="CDD" id="cd05126">
    <property type="entry name" value="Mth938"/>
    <property type="match status" value="1"/>
</dbReference>
<sequence>MIEGYEFGRIRIAGKVYTSDLIVFPDRILANWWRKEGHRLSIEDLKEVLDFKPEVLVVGTGYYGRMEVPEETKKFLERNGIELIYAPTQQAVKIFNEISRKKAGAFHLTC</sequence>
<comment type="caution">
    <text evidence="1">The sequence shown here is derived from an EMBL/GenBank/DDBJ whole genome shotgun (WGS) entry which is preliminary data.</text>
</comment>
<reference evidence="1" key="1">
    <citation type="journal article" date="2020" name="mSystems">
        <title>Genome- and Community-Level Interaction Insights into Carbon Utilization and Element Cycling Functions of Hydrothermarchaeota in Hydrothermal Sediment.</title>
        <authorList>
            <person name="Zhou Z."/>
            <person name="Liu Y."/>
            <person name="Xu W."/>
            <person name="Pan J."/>
            <person name="Luo Z.H."/>
            <person name="Li M."/>
        </authorList>
    </citation>
    <scope>NUCLEOTIDE SEQUENCE [LARGE SCALE GENOMIC DNA]</scope>
    <source>
        <strain evidence="1">SpSt-26</strain>
    </source>
</reference>
<dbReference type="PANTHER" id="PTHR15811">
    <property type="entry name" value="MTH938 DOMAIN-CONTAINING PROTEIN"/>
    <property type="match status" value="1"/>
</dbReference>
<dbReference type="InterPro" id="IPR007523">
    <property type="entry name" value="NDUFAF3/AAMDC"/>
</dbReference>
<dbReference type="SUPFAM" id="SSF64076">
    <property type="entry name" value="MTH938-like"/>
    <property type="match status" value="1"/>
</dbReference>
<dbReference type="Pfam" id="PF04430">
    <property type="entry name" value="DUF498"/>
    <property type="match status" value="1"/>
</dbReference>
<protein>
    <submittedName>
        <fullName evidence="1">Uncharacterized protein</fullName>
    </submittedName>
</protein>
<proteinExistence type="predicted"/>
<dbReference type="Gene3D" id="3.40.1230.10">
    <property type="entry name" value="MTH938-like"/>
    <property type="match status" value="1"/>
</dbReference>
<organism evidence="1">
    <name type="scientific">Archaeoglobus fulgidus</name>
    <dbReference type="NCBI Taxonomy" id="2234"/>
    <lineage>
        <taxon>Archaea</taxon>
        <taxon>Methanobacteriati</taxon>
        <taxon>Methanobacteriota</taxon>
        <taxon>Archaeoglobi</taxon>
        <taxon>Archaeoglobales</taxon>
        <taxon>Archaeoglobaceae</taxon>
        <taxon>Archaeoglobus</taxon>
    </lineage>
</organism>
<dbReference type="EMBL" id="DSLA01000056">
    <property type="protein sequence ID" value="HEH35199.1"/>
    <property type="molecule type" value="Genomic_DNA"/>
</dbReference>
<accession>A0A7J2THG9</accession>
<evidence type="ECO:0000313" key="1">
    <source>
        <dbReference type="EMBL" id="HEH35199.1"/>
    </source>
</evidence>
<dbReference type="InterPro" id="IPR036748">
    <property type="entry name" value="MTH938-like_sf"/>
</dbReference>
<gene>
    <name evidence="1" type="ORF">ENP88_03400</name>
</gene>
<dbReference type="AlphaFoldDB" id="A0A7J2THG9"/>
<dbReference type="InterPro" id="IPR034096">
    <property type="entry name" value="AAMDC"/>
</dbReference>
<dbReference type="PANTHER" id="PTHR15811:SF5">
    <property type="entry name" value="MTH938 DOMAIN-CONTAINING PROTEIN"/>
    <property type="match status" value="1"/>
</dbReference>